<dbReference type="InterPro" id="IPR044855">
    <property type="entry name" value="CoA-Trfase_III_dom3_sf"/>
</dbReference>
<name>A0A081B9Z0_9HYPH</name>
<dbReference type="PANTHER" id="PTHR48207">
    <property type="entry name" value="SUCCINATE--HYDROXYMETHYLGLUTARATE COA-TRANSFERASE"/>
    <property type="match status" value="1"/>
</dbReference>
<dbReference type="Pfam" id="PF02515">
    <property type="entry name" value="CoA_transf_3"/>
    <property type="match status" value="1"/>
</dbReference>
<dbReference type="InterPro" id="IPR023606">
    <property type="entry name" value="CoA-Trfase_III_dom_1_sf"/>
</dbReference>
<keyword evidence="1" id="KW-0808">Transferase</keyword>
<dbReference type="InterPro" id="IPR050483">
    <property type="entry name" value="CoA-transferase_III_domain"/>
</dbReference>
<dbReference type="Gene3D" id="3.30.1540.10">
    <property type="entry name" value="formyl-coa transferase, domain 3"/>
    <property type="match status" value="1"/>
</dbReference>
<proteinExistence type="predicted"/>
<keyword evidence="3" id="KW-1185">Reference proteome</keyword>
<dbReference type="SUPFAM" id="SSF89796">
    <property type="entry name" value="CoA-transferase family III (CaiB/BaiF)"/>
    <property type="match status" value="1"/>
</dbReference>
<organism evidence="2 3">
    <name type="scientific">Tepidicaulis marinus</name>
    <dbReference type="NCBI Taxonomy" id="1333998"/>
    <lineage>
        <taxon>Bacteria</taxon>
        <taxon>Pseudomonadati</taxon>
        <taxon>Pseudomonadota</taxon>
        <taxon>Alphaproteobacteria</taxon>
        <taxon>Hyphomicrobiales</taxon>
        <taxon>Parvibaculaceae</taxon>
        <taxon>Tepidicaulis</taxon>
    </lineage>
</organism>
<protein>
    <submittedName>
        <fullName evidence="2">L-carnitine dehydratase/bile acid-inducible protein F</fullName>
    </submittedName>
</protein>
<dbReference type="eggNOG" id="COG1804">
    <property type="taxonomic scope" value="Bacteria"/>
</dbReference>
<gene>
    <name evidence="2" type="ORF">M2A_1357</name>
</gene>
<accession>A0A081B9Z0</accession>
<reference evidence="2 3" key="1">
    <citation type="submission" date="2014-07" db="EMBL/GenBank/DDBJ databases">
        <title>Tepidicaulis marinum gen. nov., sp. nov., a novel marine bacterium denitrifying nitrate to nitrous oxide strictly under microaerobic conditions.</title>
        <authorList>
            <person name="Takeuchi M."/>
            <person name="Yamagishi T."/>
            <person name="Kamagata Y."/>
            <person name="Oshima K."/>
            <person name="Hattori M."/>
            <person name="Katayama T."/>
            <person name="Hanada S."/>
            <person name="Tamaki H."/>
            <person name="Marumo K."/>
            <person name="Maeda H."/>
            <person name="Nedachi M."/>
            <person name="Iwasaki W."/>
            <person name="Suwa Y."/>
            <person name="Sakata S."/>
        </authorList>
    </citation>
    <scope>NUCLEOTIDE SEQUENCE [LARGE SCALE GENOMIC DNA]</scope>
    <source>
        <strain evidence="2 3">MA2</strain>
    </source>
</reference>
<dbReference type="STRING" id="1333998.M2A_1357"/>
<dbReference type="AlphaFoldDB" id="A0A081B9Z0"/>
<dbReference type="PANTHER" id="PTHR48207:SF3">
    <property type="entry name" value="SUCCINATE--HYDROXYMETHYLGLUTARATE COA-TRANSFERASE"/>
    <property type="match status" value="1"/>
</dbReference>
<dbReference type="InterPro" id="IPR003673">
    <property type="entry name" value="CoA-Trfase_fam_III"/>
</dbReference>
<evidence type="ECO:0000313" key="3">
    <source>
        <dbReference type="Proteomes" id="UP000028702"/>
    </source>
</evidence>
<evidence type="ECO:0000313" key="2">
    <source>
        <dbReference type="EMBL" id="GAK44858.1"/>
    </source>
</evidence>
<evidence type="ECO:0000256" key="1">
    <source>
        <dbReference type="ARBA" id="ARBA00022679"/>
    </source>
</evidence>
<dbReference type="Gene3D" id="3.40.50.10540">
    <property type="entry name" value="Crotonobetainyl-coa:carnitine coa-transferase, domain 1"/>
    <property type="match status" value="1"/>
</dbReference>
<dbReference type="EMBL" id="BBIO01000005">
    <property type="protein sequence ID" value="GAK44858.1"/>
    <property type="molecule type" value="Genomic_DNA"/>
</dbReference>
<dbReference type="GO" id="GO:0008410">
    <property type="term" value="F:CoA-transferase activity"/>
    <property type="evidence" value="ECO:0007669"/>
    <property type="project" value="TreeGrafter"/>
</dbReference>
<sequence length="402" mass="42860">MTKAQTSPAESAAGPLSGIKIVDLTRVLAGPYCTMALADLGARVIKVELPGRGDDARHIGPFIDKKSAYFMSVNRGKESIALNLKLEEDREIFEALLEDADVLVENYRPGTMEKLGYDWESLHARFPRLIYASASGFGQTGPYREKPAYDMVVQGMGGIMSLTGHPGGEPTRVGTSIGDIGAGLFTALGIVSALYERTRSGTAQGEGRRIDVSMLDCQIAMLENGIARYFATGKVPGPLGARHPSITPFQAFKAKDGYLTIAAGNDTLFTRLCELLGLPGLAGDARFTSNEARCQNVEALTAALEARLTGEPVSHWLALLGDAGIPCGPINNVEQALSDPQVLFRNMVVSTEDPDVGEVRMAGNPVKISGFADPAARAPAPELDSGRERLLAELKARKKAAE</sequence>
<dbReference type="Proteomes" id="UP000028702">
    <property type="component" value="Unassembled WGS sequence"/>
</dbReference>
<comment type="caution">
    <text evidence="2">The sequence shown here is derived from an EMBL/GenBank/DDBJ whole genome shotgun (WGS) entry which is preliminary data.</text>
</comment>
<dbReference type="RefSeq" id="WP_045444809.1">
    <property type="nucleotide sequence ID" value="NZ_BBIO01000005.1"/>
</dbReference>